<evidence type="ECO:0000313" key="15">
    <source>
        <dbReference type="Proteomes" id="UP001152320"/>
    </source>
</evidence>
<comment type="caution">
    <text evidence="10">Lacks conserved residue(s) required for the propagation of feature annotation.</text>
</comment>
<organism evidence="14 15">
    <name type="scientific">Holothuria leucospilota</name>
    <name type="common">Black long sea cucumber</name>
    <name type="synonym">Mertensiothuria leucospilota</name>
    <dbReference type="NCBI Taxonomy" id="206669"/>
    <lineage>
        <taxon>Eukaryota</taxon>
        <taxon>Metazoa</taxon>
        <taxon>Echinodermata</taxon>
        <taxon>Eleutherozoa</taxon>
        <taxon>Echinozoa</taxon>
        <taxon>Holothuroidea</taxon>
        <taxon>Aspidochirotacea</taxon>
        <taxon>Aspidochirotida</taxon>
        <taxon>Holothuriidae</taxon>
        <taxon>Holothuria</taxon>
    </lineage>
</organism>
<keyword evidence="4" id="KW-0677">Repeat</keyword>
<dbReference type="InterPro" id="IPR036772">
    <property type="entry name" value="SRCR-like_dom_sf"/>
</dbReference>
<dbReference type="Proteomes" id="UP001152320">
    <property type="component" value="Chromosome 16"/>
</dbReference>
<evidence type="ECO:0000313" key="14">
    <source>
        <dbReference type="EMBL" id="KAJ8027025.1"/>
    </source>
</evidence>
<dbReference type="PRINTS" id="PR00258">
    <property type="entry name" value="SPERACTRCPTR"/>
</dbReference>
<dbReference type="SMART" id="SM00202">
    <property type="entry name" value="SR"/>
    <property type="match status" value="2"/>
</dbReference>
<dbReference type="PROSITE" id="PS00420">
    <property type="entry name" value="SRCR_1"/>
    <property type="match status" value="1"/>
</dbReference>
<feature type="domain" description="HYR" evidence="13">
    <location>
        <begin position="229"/>
        <end position="309"/>
    </location>
</feature>
<evidence type="ECO:0000256" key="6">
    <source>
        <dbReference type="ARBA" id="ARBA00023136"/>
    </source>
</evidence>
<evidence type="ECO:0000256" key="7">
    <source>
        <dbReference type="ARBA" id="ARBA00023157"/>
    </source>
</evidence>
<dbReference type="SUPFAM" id="SSF56487">
    <property type="entry name" value="SRCR-like"/>
    <property type="match status" value="2"/>
</dbReference>
<feature type="disulfide bond" evidence="10">
    <location>
        <begin position="202"/>
        <end position="212"/>
    </location>
</feature>
<evidence type="ECO:0000256" key="4">
    <source>
        <dbReference type="ARBA" id="ARBA00022737"/>
    </source>
</evidence>
<feature type="domain" description="SRCR" evidence="12">
    <location>
        <begin position="30"/>
        <end position="127"/>
    </location>
</feature>
<dbReference type="InterPro" id="IPR001190">
    <property type="entry name" value="SRCR"/>
</dbReference>
<dbReference type="Pfam" id="PF00530">
    <property type="entry name" value="SRCR"/>
    <property type="match status" value="2"/>
</dbReference>
<dbReference type="PANTHER" id="PTHR48071">
    <property type="entry name" value="SRCR DOMAIN-CONTAINING PROTEIN"/>
    <property type="match status" value="1"/>
</dbReference>
<keyword evidence="9" id="KW-0325">Glycoprotein</keyword>
<dbReference type="Gene3D" id="3.10.250.10">
    <property type="entry name" value="SRCR-like domain"/>
    <property type="match status" value="2"/>
</dbReference>
<keyword evidence="15" id="KW-1185">Reference proteome</keyword>
<protein>
    <submittedName>
        <fullName evidence="14">Deleted in malignant brain tumors 1 protein</fullName>
    </submittedName>
</protein>
<dbReference type="FunFam" id="3.10.250.10:FF:000007">
    <property type="entry name" value="Soluble scavenger receptor cysteine-rich domain-containing protein SSC5D"/>
    <property type="match status" value="1"/>
</dbReference>
<keyword evidence="2" id="KW-0812">Transmembrane</keyword>
<comment type="caution">
    <text evidence="14">The sequence shown here is derived from an EMBL/GenBank/DDBJ whole genome shotgun (WGS) entry which is preliminary data.</text>
</comment>
<keyword evidence="7 10" id="KW-1015">Disulfide bond</keyword>
<evidence type="ECO:0000256" key="2">
    <source>
        <dbReference type="ARBA" id="ARBA00022692"/>
    </source>
</evidence>
<feature type="disulfide bond" evidence="10">
    <location>
        <begin position="169"/>
        <end position="230"/>
    </location>
</feature>
<dbReference type="OrthoDB" id="536948at2759"/>
<keyword evidence="5" id="KW-1133">Transmembrane helix</keyword>
<sequence>MSSILVQVLLLVMLKNEVNCSSLESQEPEIRLADGNERQGRVEVNFDGEWGTICGNGWDILDAQIVCRQLGFLFAEKAKIGAFFGEGNGRVFMDEVTCTGTEGTLFDCQYSKHHNCLHSEDAGVVCSSALDIRLVGDDETRGLIEVYFERRWGPVCADTWDNIAAEIACRQLGYLHAREATKGSIPAWTESSNDTLLSSIKCKGDEITLSECAYVILPNCPGQEFAGVICSEWLEIISCPSDIHLSVPPNVVKAPVVWSKPIVIGGMVSTTCSHELGSLFDIGLTEVTYNFKSKTGDEDSCSFYVAVCPADCYNARQYCPSSVTQEVEANTTTIRVYWSDLMYSKCNYSVWKSHSSGDEFSIGITEVTYKCTDSKFVYSLCKFTVNVFKAEGMYGRSDDTFAGQ</sequence>
<dbReference type="InterPro" id="IPR003410">
    <property type="entry name" value="HYR_dom"/>
</dbReference>
<dbReference type="PROSITE" id="PS50825">
    <property type="entry name" value="HYR"/>
    <property type="match status" value="2"/>
</dbReference>
<evidence type="ECO:0000256" key="10">
    <source>
        <dbReference type="PROSITE-ProRule" id="PRU00196"/>
    </source>
</evidence>
<keyword evidence="3 11" id="KW-0732">Signal</keyword>
<evidence type="ECO:0000256" key="9">
    <source>
        <dbReference type="ARBA" id="ARBA00023180"/>
    </source>
</evidence>
<evidence type="ECO:0000256" key="8">
    <source>
        <dbReference type="ARBA" id="ARBA00023170"/>
    </source>
</evidence>
<dbReference type="PROSITE" id="PS50287">
    <property type="entry name" value="SRCR_2"/>
    <property type="match status" value="2"/>
</dbReference>
<dbReference type="GO" id="GO:0016020">
    <property type="term" value="C:membrane"/>
    <property type="evidence" value="ECO:0007669"/>
    <property type="project" value="UniProtKB-SubCell"/>
</dbReference>
<proteinExistence type="predicted"/>
<feature type="chain" id="PRO_5040229788" evidence="11">
    <location>
        <begin position="21"/>
        <end position="404"/>
    </location>
</feature>
<keyword evidence="8" id="KW-0675">Receptor</keyword>
<evidence type="ECO:0000256" key="5">
    <source>
        <dbReference type="ARBA" id="ARBA00022989"/>
    </source>
</evidence>
<name>A0A9Q0YR26_HOLLE</name>
<dbReference type="FunFam" id="3.10.250.10:FF:000016">
    <property type="entry name" value="Scavenger receptor cysteine-rich protein type 12"/>
    <property type="match status" value="1"/>
</dbReference>
<evidence type="ECO:0000259" key="13">
    <source>
        <dbReference type="PROSITE" id="PS50825"/>
    </source>
</evidence>
<feature type="signal peptide" evidence="11">
    <location>
        <begin position="1"/>
        <end position="20"/>
    </location>
</feature>
<evidence type="ECO:0000259" key="12">
    <source>
        <dbReference type="PROSITE" id="PS50287"/>
    </source>
</evidence>
<accession>A0A9Q0YR26</accession>
<dbReference type="Pfam" id="PF02494">
    <property type="entry name" value="HYR"/>
    <property type="match status" value="2"/>
</dbReference>
<evidence type="ECO:0000256" key="11">
    <source>
        <dbReference type="SAM" id="SignalP"/>
    </source>
</evidence>
<feature type="disulfide bond" evidence="10">
    <location>
        <begin position="98"/>
        <end position="108"/>
    </location>
</feature>
<dbReference type="EMBL" id="JAIZAY010000016">
    <property type="protein sequence ID" value="KAJ8027025.1"/>
    <property type="molecule type" value="Genomic_DNA"/>
</dbReference>
<keyword evidence="6" id="KW-0472">Membrane</keyword>
<gene>
    <name evidence="14" type="ORF">HOLleu_32039</name>
</gene>
<comment type="subcellular location">
    <subcellularLocation>
        <location evidence="1">Membrane</location>
        <topology evidence="1">Single-pass membrane protein</topology>
    </subcellularLocation>
</comment>
<dbReference type="AlphaFoldDB" id="A0A9Q0YR26"/>
<feature type="disulfide bond" evidence="10">
    <location>
        <begin position="156"/>
        <end position="220"/>
    </location>
</feature>
<feature type="domain" description="HYR" evidence="13">
    <location>
        <begin position="310"/>
        <end position="389"/>
    </location>
</feature>
<evidence type="ECO:0000256" key="1">
    <source>
        <dbReference type="ARBA" id="ARBA00004167"/>
    </source>
</evidence>
<evidence type="ECO:0000256" key="3">
    <source>
        <dbReference type="ARBA" id="ARBA00022729"/>
    </source>
</evidence>
<reference evidence="14" key="1">
    <citation type="submission" date="2021-10" db="EMBL/GenBank/DDBJ databases">
        <title>Tropical sea cucumber genome reveals ecological adaptation and Cuvierian tubules defense mechanism.</title>
        <authorList>
            <person name="Chen T."/>
        </authorList>
    </citation>
    <scope>NUCLEOTIDE SEQUENCE</scope>
    <source>
        <strain evidence="14">Nanhai2018</strain>
        <tissue evidence="14">Muscle</tissue>
    </source>
</reference>
<feature type="domain" description="SRCR" evidence="12">
    <location>
        <begin position="132"/>
        <end position="231"/>
    </location>
</feature>
<dbReference type="PANTHER" id="PTHR48071:SF18">
    <property type="entry name" value="DELETED IN MALIGNANT BRAIN TUMORS 1 PROTEIN-RELATED"/>
    <property type="match status" value="1"/>
</dbReference>